<sequence length="457" mass="52136">MSRKRLRNDWHEYMNRAAPSVSFYTLGCRLNQAETAILSESFRERNYIIKDFGEQTDVCVINTCSVTGQSEARCRNTIRSLLRRHPATFVIVAGCYAQVGLEVLRAIQGIDMIVGTEHKFKISELLETLALSANKEHVFPKQQTALIFHSGQISHNDFTINTVGNFTKHTRANIKIQDGCNFFCSYCIVPHSRGPSRSRKLDDIRREALELARRGHRELVITGVNIGMYASDGTDFLDVLKLLEDIDGIERIRITSIEPMTIPEGIIDYMSRSQKLCRFFHIPVQSGDDRILKRMNRRYSRRIFSDFVLSLNDAVADVHIGTDIIVGFPGEGPQEFEHSRRLLEELPLNYAHVFSFSARKGTPAADFPAAVSPSEIKQRSQILRKLSHQKRQSFYSRYIGKSVRVLFEQREKNGLFTGYTENYIKVGVKTDKNLSNSFHDVRVTHVSEKNLAEGLLL</sequence>
<dbReference type="InterPro" id="IPR013848">
    <property type="entry name" value="Methylthiotransferase_N"/>
</dbReference>
<comment type="caution">
    <text evidence="15">The sequence shown here is derived from an EMBL/GenBank/DDBJ whole genome shotgun (WGS) entry which is preliminary data.</text>
</comment>
<dbReference type="SFLD" id="SFLDG01082">
    <property type="entry name" value="B12-binding_domain_containing"/>
    <property type="match status" value="1"/>
</dbReference>
<dbReference type="CDD" id="cd01335">
    <property type="entry name" value="Radical_SAM"/>
    <property type="match status" value="1"/>
</dbReference>
<evidence type="ECO:0000256" key="7">
    <source>
        <dbReference type="ARBA" id="ARBA00022723"/>
    </source>
</evidence>
<keyword evidence="5 15" id="KW-0808">Transferase</keyword>
<dbReference type="InterPro" id="IPR020612">
    <property type="entry name" value="Methylthiotransferase_CS"/>
</dbReference>
<dbReference type="SUPFAM" id="SSF102114">
    <property type="entry name" value="Radical SAM enzymes"/>
    <property type="match status" value="1"/>
</dbReference>
<comment type="catalytic activity">
    <reaction evidence="11">
        <text>N(6)-L-threonylcarbamoyladenosine(37) in tRNA + (sulfur carrier)-SH + AH2 + 2 S-adenosyl-L-methionine = 2-methylsulfanyl-N(6)-L-threonylcarbamoyladenosine(37) in tRNA + (sulfur carrier)-H + 5'-deoxyadenosine + L-methionine + A + S-adenosyl-L-homocysteine + 2 H(+)</text>
        <dbReference type="Rhea" id="RHEA:37075"/>
        <dbReference type="Rhea" id="RHEA-COMP:10163"/>
        <dbReference type="Rhea" id="RHEA-COMP:11092"/>
        <dbReference type="Rhea" id="RHEA-COMP:14737"/>
        <dbReference type="Rhea" id="RHEA-COMP:14739"/>
        <dbReference type="ChEBI" id="CHEBI:13193"/>
        <dbReference type="ChEBI" id="CHEBI:15378"/>
        <dbReference type="ChEBI" id="CHEBI:17319"/>
        <dbReference type="ChEBI" id="CHEBI:17499"/>
        <dbReference type="ChEBI" id="CHEBI:29917"/>
        <dbReference type="ChEBI" id="CHEBI:57844"/>
        <dbReference type="ChEBI" id="CHEBI:57856"/>
        <dbReference type="ChEBI" id="CHEBI:59789"/>
        <dbReference type="ChEBI" id="CHEBI:64428"/>
        <dbReference type="ChEBI" id="CHEBI:74418"/>
        <dbReference type="ChEBI" id="CHEBI:74420"/>
        <dbReference type="EC" id="2.8.4.5"/>
    </reaction>
</comment>
<evidence type="ECO:0000256" key="4">
    <source>
        <dbReference type="ARBA" id="ARBA00022485"/>
    </source>
</evidence>
<evidence type="ECO:0000256" key="1">
    <source>
        <dbReference type="ARBA" id="ARBA00001966"/>
    </source>
</evidence>
<organism evidence="15 16">
    <name type="scientific">candidate division KSB3 bacterium</name>
    <dbReference type="NCBI Taxonomy" id="2044937"/>
    <lineage>
        <taxon>Bacteria</taxon>
        <taxon>candidate division KSB3</taxon>
    </lineage>
</organism>
<accession>A0A2G6E6Y4</accession>
<dbReference type="Proteomes" id="UP000229740">
    <property type="component" value="Unassembled WGS sequence"/>
</dbReference>
<dbReference type="PROSITE" id="PS51449">
    <property type="entry name" value="MTTASE_N"/>
    <property type="match status" value="1"/>
</dbReference>
<dbReference type="Pfam" id="PF00919">
    <property type="entry name" value="UPF0004"/>
    <property type="match status" value="1"/>
</dbReference>
<feature type="domain" description="Radical SAM core" evidence="14">
    <location>
        <begin position="166"/>
        <end position="393"/>
    </location>
</feature>
<feature type="domain" description="TRAM" evidence="12">
    <location>
        <begin position="396"/>
        <end position="457"/>
    </location>
</feature>
<evidence type="ECO:0000256" key="11">
    <source>
        <dbReference type="ARBA" id="ARBA00051661"/>
    </source>
</evidence>
<dbReference type="PROSITE" id="PS51918">
    <property type="entry name" value="RADICAL_SAM"/>
    <property type="match status" value="1"/>
</dbReference>
<dbReference type="InterPro" id="IPR038135">
    <property type="entry name" value="Methylthiotransferase_N_sf"/>
</dbReference>
<dbReference type="Gene3D" id="3.80.30.20">
    <property type="entry name" value="tm_1862 like domain"/>
    <property type="match status" value="1"/>
</dbReference>
<evidence type="ECO:0000256" key="2">
    <source>
        <dbReference type="ARBA" id="ARBA00002399"/>
    </source>
</evidence>
<evidence type="ECO:0000313" key="16">
    <source>
        <dbReference type="Proteomes" id="UP000229740"/>
    </source>
</evidence>
<dbReference type="PROSITE" id="PS50926">
    <property type="entry name" value="TRAM"/>
    <property type="match status" value="1"/>
</dbReference>
<evidence type="ECO:0000259" key="12">
    <source>
        <dbReference type="PROSITE" id="PS50926"/>
    </source>
</evidence>
<dbReference type="InterPro" id="IPR006638">
    <property type="entry name" value="Elp3/MiaA/NifB-like_rSAM"/>
</dbReference>
<keyword evidence="7" id="KW-0479">Metal-binding</keyword>
<evidence type="ECO:0000313" key="15">
    <source>
        <dbReference type="EMBL" id="PID57860.1"/>
    </source>
</evidence>
<evidence type="ECO:0000256" key="10">
    <source>
        <dbReference type="ARBA" id="ARBA00031213"/>
    </source>
</evidence>
<name>A0A2G6E6Y4_9BACT</name>
<dbReference type="NCBIfam" id="TIGR00089">
    <property type="entry name" value="MiaB/RimO family radical SAM methylthiotransferase"/>
    <property type="match status" value="1"/>
</dbReference>
<reference evidence="15 16" key="1">
    <citation type="submission" date="2017-10" db="EMBL/GenBank/DDBJ databases">
        <title>Novel microbial diversity and functional potential in the marine mammal oral microbiome.</title>
        <authorList>
            <person name="Dudek N.K."/>
            <person name="Sun C.L."/>
            <person name="Burstein D."/>
            <person name="Kantor R.S."/>
            <person name="Aliaga Goltsman D.S."/>
            <person name="Bik E.M."/>
            <person name="Thomas B.C."/>
            <person name="Banfield J.F."/>
            <person name="Relman D.A."/>
        </authorList>
    </citation>
    <scope>NUCLEOTIDE SEQUENCE [LARGE SCALE GENOMIC DNA]</scope>
    <source>
        <strain evidence="15">DOLZORAL124_49_17</strain>
    </source>
</reference>
<protein>
    <recommendedName>
        <fullName evidence="3">tRNA (N(6)-L-threonylcarbamoyladenosine(37)-C(2))-methylthiotransferase</fullName>
        <ecNumber evidence="3">2.8.4.5</ecNumber>
    </recommendedName>
    <alternativeName>
        <fullName evidence="10">tRNA-t(6)A37 methylthiotransferase</fullName>
    </alternativeName>
</protein>
<dbReference type="InterPro" id="IPR006467">
    <property type="entry name" value="MiaB-like_bact"/>
</dbReference>
<keyword evidence="9" id="KW-0411">Iron-sulfur</keyword>
<comment type="cofactor">
    <cofactor evidence="1">
        <name>[4Fe-4S] cluster</name>
        <dbReference type="ChEBI" id="CHEBI:49883"/>
    </cofactor>
</comment>
<evidence type="ECO:0000256" key="3">
    <source>
        <dbReference type="ARBA" id="ARBA00013273"/>
    </source>
</evidence>
<dbReference type="InterPro" id="IPR023404">
    <property type="entry name" value="rSAM_horseshoe"/>
</dbReference>
<dbReference type="GO" id="GO:0051539">
    <property type="term" value="F:4 iron, 4 sulfur cluster binding"/>
    <property type="evidence" value="ECO:0007669"/>
    <property type="project" value="UniProtKB-KW"/>
</dbReference>
<evidence type="ECO:0000259" key="14">
    <source>
        <dbReference type="PROSITE" id="PS51918"/>
    </source>
</evidence>
<dbReference type="InterPro" id="IPR002792">
    <property type="entry name" value="TRAM_dom"/>
</dbReference>
<evidence type="ECO:0000256" key="9">
    <source>
        <dbReference type="ARBA" id="ARBA00023014"/>
    </source>
</evidence>
<dbReference type="Gene3D" id="3.40.50.12160">
    <property type="entry name" value="Methylthiotransferase, N-terminal domain"/>
    <property type="match status" value="1"/>
</dbReference>
<dbReference type="EC" id="2.8.4.5" evidence="3"/>
<dbReference type="NCBIfam" id="TIGR01579">
    <property type="entry name" value="MiaB-like-C"/>
    <property type="match status" value="1"/>
</dbReference>
<dbReference type="AlphaFoldDB" id="A0A2G6E6Y4"/>
<keyword evidence="4" id="KW-0004">4Fe-4S</keyword>
<dbReference type="InterPro" id="IPR005839">
    <property type="entry name" value="Methylthiotransferase"/>
</dbReference>
<dbReference type="SFLD" id="SFLDS00029">
    <property type="entry name" value="Radical_SAM"/>
    <property type="match status" value="1"/>
</dbReference>
<evidence type="ECO:0000256" key="6">
    <source>
        <dbReference type="ARBA" id="ARBA00022691"/>
    </source>
</evidence>
<feature type="domain" description="MTTase N-terminal" evidence="13">
    <location>
        <begin position="19"/>
        <end position="131"/>
    </location>
</feature>
<evidence type="ECO:0000256" key="5">
    <source>
        <dbReference type="ARBA" id="ARBA00022679"/>
    </source>
</evidence>
<dbReference type="PANTHER" id="PTHR11918:SF45">
    <property type="entry name" value="THREONYLCARBAMOYLADENOSINE TRNA METHYLTHIOTRANSFERASE"/>
    <property type="match status" value="1"/>
</dbReference>
<dbReference type="SFLD" id="SFLDG01061">
    <property type="entry name" value="methylthiotransferase"/>
    <property type="match status" value="1"/>
</dbReference>
<dbReference type="GO" id="GO:0035598">
    <property type="term" value="F:tRNA (N(6)-L-threonylcarbamoyladenosine(37)-C(2))-methylthiotransferase activity"/>
    <property type="evidence" value="ECO:0007669"/>
    <property type="project" value="UniProtKB-EC"/>
</dbReference>
<keyword evidence="8" id="KW-0408">Iron</keyword>
<dbReference type="InterPro" id="IPR007197">
    <property type="entry name" value="rSAM"/>
</dbReference>
<dbReference type="GO" id="GO:0046872">
    <property type="term" value="F:metal ion binding"/>
    <property type="evidence" value="ECO:0007669"/>
    <property type="project" value="UniProtKB-KW"/>
</dbReference>
<keyword evidence="6" id="KW-0949">S-adenosyl-L-methionine</keyword>
<evidence type="ECO:0000256" key="8">
    <source>
        <dbReference type="ARBA" id="ARBA00023004"/>
    </source>
</evidence>
<dbReference type="InterPro" id="IPR058240">
    <property type="entry name" value="rSAM_sf"/>
</dbReference>
<comment type="function">
    <text evidence="2">Catalyzes the methylthiolation of N6-threonylcarbamoyladenosine (t(6)A), leading to the formation of 2-methylthio-N6-threonylcarbamoyladenosine (ms(2)t(6)A) at position 37 in tRNAs that read codons beginning with adenine.</text>
</comment>
<dbReference type="SMART" id="SM00729">
    <property type="entry name" value="Elp3"/>
    <property type="match status" value="1"/>
</dbReference>
<dbReference type="Pfam" id="PF04055">
    <property type="entry name" value="Radical_SAM"/>
    <property type="match status" value="1"/>
</dbReference>
<dbReference type="EMBL" id="PDPS01000025">
    <property type="protein sequence ID" value="PID57860.1"/>
    <property type="molecule type" value="Genomic_DNA"/>
</dbReference>
<gene>
    <name evidence="15" type="ORF">CSB45_06475</name>
</gene>
<evidence type="ECO:0000259" key="13">
    <source>
        <dbReference type="PROSITE" id="PS51449"/>
    </source>
</evidence>
<dbReference type="PANTHER" id="PTHR11918">
    <property type="entry name" value="RADICAL SAM PROTEINS"/>
    <property type="match status" value="1"/>
</dbReference>
<dbReference type="PROSITE" id="PS01278">
    <property type="entry name" value="MTTASE_RADICAL"/>
    <property type="match status" value="1"/>
</dbReference>
<proteinExistence type="predicted"/>
<dbReference type="Pfam" id="PF01938">
    <property type="entry name" value="TRAM"/>
    <property type="match status" value="1"/>
</dbReference>